<protein>
    <submittedName>
        <fullName evidence="1">Uncharacterized protein</fullName>
    </submittedName>
</protein>
<proteinExistence type="predicted"/>
<sequence length="115" mass="12904">MSTETPHHTVTARFEDGRHVEALSTMTCTAPADALCHAVWDCDCEAWDLPRVEDGRPVHMSMYGGEHTGQLDPEFCNLREWFDNSDETLNGEITFPVTPEWTGDGYLFNAAQDTP</sequence>
<evidence type="ECO:0000313" key="1">
    <source>
        <dbReference type="EMBL" id="XCH29334.1"/>
    </source>
</evidence>
<dbReference type="EMBL" id="CP159290">
    <property type="protein sequence ID" value="XCH29334.1"/>
    <property type="molecule type" value="Genomic_DNA"/>
</dbReference>
<dbReference type="RefSeq" id="WP_353707632.1">
    <property type="nucleotide sequence ID" value="NZ_CP159290.1"/>
</dbReference>
<accession>A0AAU8G0T2</accession>
<dbReference type="AlphaFoldDB" id="A0AAU8G0T2"/>
<reference evidence="1" key="1">
    <citation type="submission" date="2024-06" db="EMBL/GenBank/DDBJ databases">
        <title>Complete genome sequence of the cellulolytic actinobacterium, Cellulosimicrobium ES-005.</title>
        <authorList>
            <person name="Matthews C.T."/>
            <person name="Underwood K.D."/>
            <person name="Ghanchi K.M."/>
            <person name="Fields S.D."/>
            <person name="Gardner S.G."/>
        </authorList>
    </citation>
    <scope>NUCLEOTIDE SEQUENCE</scope>
    <source>
        <strain evidence="1">ES-005</strain>
    </source>
</reference>
<gene>
    <name evidence="1" type="ORF">ABRQ22_17375</name>
</gene>
<name>A0AAU8G0T2_9MICO</name>
<organism evidence="1">
    <name type="scientific">Cellulosimicrobium sp. ES-005</name>
    <dbReference type="NCBI Taxonomy" id="3163031"/>
    <lineage>
        <taxon>Bacteria</taxon>
        <taxon>Bacillati</taxon>
        <taxon>Actinomycetota</taxon>
        <taxon>Actinomycetes</taxon>
        <taxon>Micrococcales</taxon>
        <taxon>Promicromonosporaceae</taxon>
        <taxon>Cellulosimicrobium</taxon>
    </lineage>
</organism>